<name>A0A2M6W4P4_9BACT</name>
<evidence type="ECO:0000313" key="1">
    <source>
        <dbReference type="EMBL" id="PIT87769.1"/>
    </source>
</evidence>
<accession>A0A2M6W4P4</accession>
<organism evidence="1 2">
    <name type="scientific">Candidatus Magasanikbacteria bacterium CG10_big_fil_rev_8_21_14_0_10_40_10</name>
    <dbReference type="NCBI Taxonomy" id="1974648"/>
    <lineage>
        <taxon>Bacteria</taxon>
        <taxon>Candidatus Magasanikiibacteriota</taxon>
    </lineage>
</organism>
<dbReference type="EMBL" id="PFBX01000007">
    <property type="protein sequence ID" value="PIT87769.1"/>
    <property type="molecule type" value="Genomic_DNA"/>
</dbReference>
<evidence type="ECO:0000313" key="2">
    <source>
        <dbReference type="Proteomes" id="UP000231183"/>
    </source>
</evidence>
<dbReference type="AlphaFoldDB" id="A0A2M6W4P4"/>
<dbReference type="Proteomes" id="UP000231183">
    <property type="component" value="Unassembled WGS sequence"/>
</dbReference>
<reference evidence="2" key="1">
    <citation type="submission" date="2017-09" db="EMBL/GenBank/DDBJ databases">
        <title>Depth-based differentiation of microbial function through sediment-hosted aquifers and enrichment of novel symbionts in the deep terrestrial subsurface.</title>
        <authorList>
            <person name="Probst A.J."/>
            <person name="Ladd B."/>
            <person name="Jarett J.K."/>
            <person name="Geller-Mcgrath D.E."/>
            <person name="Sieber C.M.K."/>
            <person name="Emerson J.B."/>
            <person name="Anantharaman K."/>
            <person name="Thomas B.C."/>
            <person name="Malmstrom R."/>
            <person name="Stieglmeier M."/>
            <person name="Klingl A."/>
            <person name="Woyke T."/>
            <person name="Ryan C.M."/>
            <person name="Banfield J.F."/>
        </authorList>
    </citation>
    <scope>NUCLEOTIDE SEQUENCE [LARGE SCALE GENOMIC DNA]</scope>
</reference>
<proteinExistence type="predicted"/>
<gene>
    <name evidence="1" type="ORF">COU31_01190</name>
</gene>
<comment type="caution">
    <text evidence="1">The sequence shown here is derived from an EMBL/GenBank/DDBJ whole genome shotgun (WGS) entry which is preliminary data.</text>
</comment>
<protein>
    <submittedName>
        <fullName evidence="1">Uncharacterized protein</fullName>
    </submittedName>
</protein>
<sequence>MKNGLSKQRQKSLGNFIGAQNYFSTLSQVLELCSQSLQKNLAQNLRDNEKIIIQLKQIQKDLQYLQKRCLIEIKNC</sequence>